<dbReference type="WBParaSite" id="ECPE_0000682401-mRNA-1">
    <property type="protein sequence ID" value="ECPE_0000682401-mRNA-1"/>
    <property type="gene ID" value="ECPE_0000682401"/>
</dbReference>
<reference evidence="7" key="1">
    <citation type="submission" date="2016-06" db="UniProtKB">
        <authorList>
            <consortium name="WormBaseParasite"/>
        </authorList>
    </citation>
    <scope>IDENTIFICATION</scope>
</reference>
<dbReference type="EMBL" id="UZAN01043850">
    <property type="protein sequence ID" value="VDP79402.1"/>
    <property type="molecule type" value="Genomic_DNA"/>
</dbReference>
<sequence>MENDIAIGIDLGTTYSCVAAIVDSEAVVIGNDVDERTTRSVVHFSTHGTIVGAFADAQYLLDTGTTIYNSKRLLGRRFCEVNNALKWGFAIVDCDGEVGIETTVNPRMSPVQVAEELLKYLRQCAQNYLQQDVTRAVITVPARFNHVQRQATMDAAKNAGFKEVMLLNEPTAVALAFQYDVTDDNGQNYVVVYDFGGGTFDVSVLQITGQTFRALATHGDAQLGGTDIDELLVNYCVDTWKESYPDLQLKKDEFQNLLHLCELAKKELTYIDCKCIELQVDNLTEPLVITLDQFQLLRIVEPLIQRTVALTNDAVREAGLSNSQIDHVIVVGGSSRIPRVRNLLSEHFDANRLTCEWYEDEAVAIGAARLAHHWNQRNDIIDFVIQEYVTSSLGLCYKNEKMYVMIPKGSQLPQEKVLKITTVKDNQTKVVFWVFEGDTTELRKNTCLGHLVMTNLKPAPAGALKLVIRFVLNPNSMLIVSAYDEQTGEKQEAAFRCRSEFPSRREDNMVDVTGNDDTFEVS</sequence>
<dbReference type="SUPFAM" id="SSF100920">
    <property type="entry name" value="Heat shock protein 70kD (HSP70), peptide-binding domain"/>
    <property type="match status" value="1"/>
</dbReference>
<dbReference type="InterPro" id="IPR013126">
    <property type="entry name" value="Hsp_70_fam"/>
</dbReference>
<dbReference type="OrthoDB" id="6275116at2759"/>
<dbReference type="InterPro" id="IPR018181">
    <property type="entry name" value="Heat_shock_70_CS"/>
</dbReference>
<organism evidence="7">
    <name type="scientific">Echinostoma caproni</name>
    <dbReference type="NCBI Taxonomy" id="27848"/>
    <lineage>
        <taxon>Eukaryota</taxon>
        <taxon>Metazoa</taxon>
        <taxon>Spiralia</taxon>
        <taxon>Lophotrochozoa</taxon>
        <taxon>Platyhelminthes</taxon>
        <taxon>Trematoda</taxon>
        <taxon>Digenea</taxon>
        <taxon>Plagiorchiida</taxon>
        <taxon>Echinostomata</taxon>
        <taxon>Echinostomatoidea</taxon>
        <taxon>Echinostomatidae</taxon>
        <taxon>Echinostoma</taxon>
    </lineage>
</organism>
<reference evidence="5 6" key="2">
    <citation type="submission" date="2018-11" db="EMBL/GenBank/DDBJ databases">
        <authorList>
            <consortium name="Pathogen Informatics"/>
        </authorList>
    </citation>
    <scope>NUCLEOTIDE SEQUENCE [LARGE SCALE GENOMIC DNA]</scope>
    <source>
        <strain evidence="5 6">Egypt</strain>
    </source>
</reference>
<dbReference type="PANTHER" id="PTHR19375">
    <property type="entry name" value="HEAT SHOCK PROTEIN 70KDA"/>
    <property type="match status" value="1"/>
</dbReference>
<dbReference type="Gene3D" id="3.30.30.30">
    <property type="match status" value="1"/>
</dbReference>
<dbReference type="InterPro" id="IPR043129">
    <property type="entry name" value="ATPase_NBD"/>
</dbReference>
<gene>
    <name evidence="5" type="ORF">ECPE_LOCUS6811</name>
</gene>
<evidence type="ECO:0000313" key="7">
    <source>
        <dbReference type="WBParaSite" id="ECPE_0000682401-mRNA-1"/>
    </source>
</evidence>
<evidence type="ECO:0000313" key="6">
    <source>
        <dbReference type="Proteomes" id="UP000272942"/>
    </source>
</evidence>
<dbReference type="Gene3D" id="3.30.420.40">
    <property type="match status" value="2"/>
</dbReference>
<keyword evidence="3 4" id="KW-0067">ATP-binding</keyword>
<keyword evidence="6" id="KW-1185">Reference proteome</keyword>
<proteinExistence type="inferred from homology"/>
<dbReference type="Proteomes" id="UP000272942">
    <property type="component" value="Unassembled WGS sequence"/>
</dbReference>
<dbReference type="Pfam" id="PF00012">
    <property type="entry name" value="HSP70"/>
    <property type="match status" value="1"/>
</dbReference>
<dbReference type="PROSITE" id="PS00329">
    <property type="entry name" value="HSP70_2"/>
    <property type="match status" value="1"/>
</dbReference>
<dbReference type="AlphaFoldDB" id="A0A183AIM6"/>
<dbReference type="GO" id="GO:0140662">
    <property type="term" value="F:ATP-dependent protein folding chaperone"/>
    <property type="evidence" value="ECO:0007669"/>
    <property type="project" value="InterPro"/>
</dbReference>
<dbReference type="Gene3D" id="2.60.34.10">
    <property type="entry name" value="Substrate Binding Domain Of DNAk, Chain A, domain 1"/>
    <property type="match status" value="1"/>
</dbReference>
<comment type="similarity">
    <text evidence="1 4">Belongs to the heat shock protein 70 family.</text>
</comment>
<evidence type="ECO:0000256" key="3">
    <source>
        <dbReference type="ARBA" id="ARBA00022840"/>
    </source>
</evidence>
<accession>A0A183AIM6</accession>
<dbReference type="PROSITE" id="PS00297">
    <property type="entry name" value="HSP70_1"/>
    <property type="match status" value="1"/>
</dbReference>
<dbReference type="SUPFAM" id="SSF53067">
    <property type="entry name" value="Actin-like ATPase domain"/>
    <property type="match status" value="2"/>
</dbReference>
<evidence type="ECO:0000256" key="2">
    <source>
        <dbReference type="ARBA" id="ARBA00022741"/>
    </source>
</evidence>
<keyword evidence="2 4" id="KW-0547">Nucleotide-binding</keyword>
<dbReference type="InterPro" id="IPR029047">
    <property type="entry name" value="HSP70_peptide-bd_sf"/>
</dbReference>
<evidence type="ECO:0000256" key="1">
    <source>
        <dbReference type="ARBA" id="ARBA00007381"/>
    </source>
</evidence>
<evidence type="ECO:0000256" key="4">
    <source>
        <dbReference type="RuleBase" id="RU003322"/>
    </source>
</evidence>
<protein>
    <submittedName>
        <fullName evidence="7">Heat shock protein 70</fullName>
    </submittedName>
</protein>
<dbReference type="Gene3D" id="3.90.640.10">
    <property type="entry name" value="Actin, Chain A, domain 4"/>
    <property type="match status" value="1"/>
</dbReference>
<dbReference type="PRINTS" id="PR00301">
    <property type="entry name" value="HEATSHOCK70"/>
</dbReference>
<name>A0A183AIM6_9TREM</name>
<dbReference type="GO" id="GO:0005524">
    <property type="term" value="F:ATP binding"/>
    <property type="evidence" value="ECO:0007669"/>
    <property type="project" value="UniProtKB-KW"/>
</dbReference>
<evidence type="ECO:0000313" key="5">
    <source>
        <dbReference type="EMBL" id="VDP79402.1"/>
    </source>
</evidence>